<proteinExistence type="predicted"/>
<evidence type="ECO:0000256" key="1">
    <source>
        <dbReference type="SAM" id="MobiDB-lite"/>
    </source>
</evidence>
<evidence type="ECO:0000313" key="4">
    <source>
        <dbReference type="Proteomes" id="UP000679691"/>
    </source>
</evidence>
<dbReference type="InterPro" id="IPR032272">
    <property type="entry name" value="DUF4834"/>
</dbReference>
<feature type="region of interest" description="Disordered" evidence="1">
    <location>
        <begin position="45"/>
        <end position="108"/>
    </location>
</feature>
<dbReference type="Proteomes" id="UP000679691">
    <property type="component" value="Unassembled WGS sequence"/>
</dbReference>
<feature type="compositionally biased region" description="Basic and acidic residues" evidence="1">
    <location>
        <begin position="63"/>
        <end position="76"/>
    </location>
</feature>
<gene>
    <name evidence="3" type="ORF">J5U18_05870</name>
</gene>
<protein>
    <submittedName>
        <fullName evidence="3">DUF4834 family protein</fullName>
    </submittedName>
</protein>
<feature type="transmembrane region" description="Helical" evidence="2">
    <location>
        <begin position="6"/>
        <end position="30"/>
    </location>
</feature>
<name>A0A8T4HEF0_9SPHI</name>
<organism evidence="3 4">
    <name type="scientific">Rhinopithecimicrobium faecis</name>
    <dbReference type="NCBI Taxonomy" id="2820698"/>
    <lineage>
        <taxon>Bacteria</taxon>
        <taxon>Pseudomonadati</taxon>
        <taxon>Bacteroidota</taxon>
        <taxon>Sphingobacteriia</taxon>
        <taxon>Sphingobacteriales</taxon>
        <taxon>Sphingobacteriaceae</taxon>
        <taxon>Rhinopithecimicrobium</taxon>
    </lineage>
</organism>
<keyword evidence="2" id="KW-0812">Transmembrane</keyword>
<keyword evidence="2" id="KW-0472">Membrane</keyword>
<dbReference type="EMBL" id="JAGKSB010000005">
    <property type="protein sequence ID" value="MBP3943091.1"/>
    <property type="molecule type" value="Genomic_DNA"/>
</dbReference>
<comment type="caution">
    <text evidence="3">The sequence shown here is derived from an EMBL/GenBank/DDBJ whole genome shotgun (WGS) entry which is preliminary data.</text>
</comment>
<sequence>MAALLKILIIVLLIWQGFKLFMRFVMPFAMRKLAERLIKRAQNQAGSPFAGQARNASDYTTQQEKRSYRSSSRKEGSVQVDFVPPKKDKFTGKGSSSAGEFVEFEEIK</sequence>
<dbReference type="Pfam" id="PF16118">
    <property type="entry name" value="DUF4834"/>
    <property type="match status" value="1"/>
</dbReference>
<reference evidence="3" key="1">
    <citation type="submission" date="2021-03" db="EMBL/GenBank/DDBJ databases">
        <authorList>
            <person name="Lu T."/>
            <person name="Wang Q."/>
            <person name="Han X."/>
        </authorList>
    </citation>
    <scope>NUCLEOTIDE SEQUENCE</scope>
    <source>
        <strain evidence="3">WQ 2009</strain>
    </source>
</reference>
<dbReference type="AlphaFoldDB" id="A0A8T4HEF0"/>
<dbReference type="RefSeq" id="WP_353546578.1">
    <property type="nucleotide sequence ID" value="NZ_JAGKSB010000005.1"/>
</dbReference>
<evidence type="ECO:0000313" key="3">
    <source>
        <dbReference type="EMBL" id="MBP3943091.1"/>
    </source>
</evidence>
<keyword evidence="2" id="KW-1133">Transmembrane helix</keyword>
<accession>A0A8T4HEF0</accession>
<evidence type="ECO:0000256" key="2">
    <source>
        <dbReference type="SAM" id="Phobius"/>
    </source>
</evidence>
<keyword evidence="4" id="KW-1185">Reference proteome</keyword>